<reference evidence="16 17" key="1">
    <citation type="journal article" date="2023" name="Sci. Data">
        <title>Genome assembly of the Korean intertidal mud-creeper Batillaria attramentaria.</title>
        <authorList>
            <person name="Patra A.K."/>
            <person name="Ho P.T."/>
            <person name="Jun S."/>
            <person name="Lee S.J."/>
            <person name="Kim Y."/>
            <person name="Won Y.J."/>
        </authorList>
    </citation>
    <scope>NUCLEOTIDE SEQUENCE [LARGE SCALE GENOMIC DNA]</scope>
    <source>
        <strain evidence="16">Wonlab-2016</strain>
    </source>
</reference>
<feature type="domain" description="Ionotropic glutamate receptor C-terminal" evidence="14">
    <location>
        <begin position="223"/>
        <end position="570"/>
    </location>
</feature>
<dbReference type="Pfam" id="PF10613">
    <property type="entry name" value="Lig_chan-Glu_bd"/>
    <property type="match status" value="1"/>
</dbReference>
<keyword evidence="17" id="KW-1185">Reference proteome</keyword>
<dbReference type="InterPro" id="IPR052192">
    <property type="entry name" value="Insect_Ionotropic_Sensory_Rcpt"/>
</dbReference>
<evidence type="ECO:0000256" key="7">
    <source>
        <dbReference type="ARBA" id="ARBA00023136"/>
    </source>
</evidence>
<dbReference type="SMART" id="SM00918">
    <property type="entry name" value="Lig_chan-Glu_bd"/>
    <property type="match status" value="1"/>
</dbReference>
<keyword evidence="9" id="KW-0325">Glycoprotein</keyword>
<evidence type="ECO:0000256" key="6">
    <source>
        <dbReference type="ARBA" id="ARBA00023065"/>
    </source>
</evidence>
<dbReference type="Pfam" id="PF00060">
    <property type="entry name" value="Lig_chan"/>
    <property type="match status" value="1"/>
</dbReference>
<feature type="transmembrane region" description="Helical" evidence="12">
    <location>
        <begin position="590"/>
        <end position="613"/>
    </location>
</feature>
<evidence type="ECO:0000256" key="9">
    <source>
        <dbReference type="ARBA" id="ARBA00023180"/>
    </source>
</evidence>
<keyword evidence="13" id="KW-0732">Signal</keyword>
<evidence type="ECO:0000256" key="1">
    <source>
        <dbReference type="ARBA" id="ARBA00004651"/>
    </source>
</evidence>
<evidence type="ECO:0000256" key="4">
    <source>
        <dbReference type="ARBA" id="ARBA00022692"/>
    </source>
</evidence>
<keyword evidence="10" id="KW-1071">Ligand-gated ion channel</keyword>
<keyword evidence="3" id="KW-1003">Cell membrane</keyword>
<keyword evidence="7 12" id="KW-0472">Membrane</keyword>
<feature type="chain" id="PRO_5044781227" evidence="13">
    <location>
        <begin position="24"/>
        <end position="632"/>
    </location>
</feature>
<dbReference type="GO" id="GO:0005886">
    <property type="term" value="C:plasma membrane"/>
    <property type="evidence" value="ECO:0007669"/>
    <property type="project" value="UniProtKB-SubCell"/>
</dbReference>
<comment type="caution">
    <text evidence="16">The sequence shown here is derived from an EMBL/GenBank/DDBJ whole genome shotgun (WGS) entry which is preliminary data.</text>
</comment>
<dbReference type="SUPFAM" id="SSF53850">
    <property type="entry name" value="Periplasmic binding protein-like II"/>
    <property type="match status" value="1"/>
</dbReference>
<evidence type="ECO:0000313" key="16">
    <source>
        <dbReference type="EMBL" id="KAK7502679.1"/>
    </source>
</evidence>
<keyword evidence="11" id="KW-0407">Ion channel</keyword>
<gene>
    <name evidence="16" type="ORF">BaRGS_00005929</name>
</gene>
<dbReference type="AlphaFoldDB" id="A0ABD0LSZ2"/>
<keyword evidence="5 12" id="KW-1133">Transmembrane helix</keyword>
<protein>
    <submittedName>
        <fullName evidence="16">Uncharacterized protein</fullName>
    </submittedName>
</protein>
<evidence type="ECO:0000313" key="17">
    <source>
        <dbReference type="Proteomes" id="UP001519460"/>
    </source>
</evidence>
<evidence type="ECO:0000256" key="5">
    <source>
        <dbReference type="ARBA" id="ARBA00022989"/>
    </source>
</evidence>
<feature type="transmembrane region" description="Helical" evidence="12">
    <location>
        <begin position="419"/>
        <end position="437"/>
    </location>
</feature>
<feature type="domain" description="Ionotropic glutamate receptor L-glutamate and glycine-binding" evidence="15">
    <location>
        <begin position="233"/>
        <end position="293"/>
    </location>
</feature>
<organism evidence="16 17">
    <name type="scientific">Batillaria attramentaria</name>
    <dbReference type="NCBI Taxonomy" id="370345"/>
    <lineage>
        <taxon>Eukaryota</taxon>
        <taxon>Metazoa</taxon>
        <taxon>Spiralia</taxon>
        <taxon>Lophotrochozoa</taxon>
        <taxon>Mollusca</taxon>
        <taxon>Gastropoda</taxon>
        <taxon>Caenogastropoda</taxon>
        <taxon>Sorbeoconcha</taxon>
        <taxon>Cerithioidea</taxon>
        <taxon>Batillariidae</taxon>
        <taxon>Batillaria</taxon>
    </lineage>
</organism>
<dbReference type="Gene3D" id="1.10.287.70">
    <property type="match status" value="1"/>
</dbReference>
<evidence type="ECO:0000259" key="15">
    <source>
        <dbReference type="SMART" id="SM00918"/>
    </source>
</evidence>
<evidence type="ECO:0000256" key="10">
    <source>
        <dbReference type="ARBA" id="ARBA00023286"/>
    </source>
</evidence>
<accession>A0ABD0LSZ2</accession>
<feature type="signal peptide" evidence="13">
    <location>
        <begin position="1"/>
        <end position="23"/>
    </location>
</feature>
<proteinExistence type="predicted"/>
<evidence type="ECO:0000256" key="12">
    <source>
        <dbReference type="SAM" id="Phobius"/>
    </source>
</evidence>
<dbReference type="EMBL" id="JACVVK020000024">
    <property type="protein sequence ID" value="KAK7502679.1"/>
    <property type="molecule type" value="Genomic_DNA"/>
</dbReference>
<evidence type="ECO:0000256" key="8">
    <source>
        <dbReference type="ARBA" id="ARBA00023170"/>
    </source>
</evidence>
<dbReference type="SMART" id="SM00079">
    <property type="entry name" value="PBPe"/>
    <property type="match status" value="1"/>
</dbReference>
<dbReference type="Proteomes" id="UP001519460">
    <property type="component" value="Unassembled WGS sequence"/>
</dbReference>
<keyword evidence="4 12" id="KW-0812">Transmembrane</keyword>
<keyword evidence="6" id="KW-0406">Ion transport</keyword>
<keyword evidence="2" id="KW-0813">Transport</keyword>
<dbReference type="InterPro" id="IPR019594">
    <property type="entry name" value="Glu/Gly-bd"/>
</dbReference>
<sequence>MYSQVVECCIFVVLIIVVPVARQSRGNDCSARGNGVVYTYGRDTVSILTADLIDALDWKAVTVVYLYQNNSGVLELDLLINRLHVRRIQTMVLEDKQEVYETFLSKSVEAGRFLVLGQFVAVKEVFQEVARLADKTDWVSKLFHTEWVTVVAQEDVSELEHSVRSFENVAIVAKARGQLSLWTMRRDGDVTRAIFVTSLPDHLPPCTRRQVLANPSRGLGGRTLKIAVREAGNFLFSVAKNGRKVYQGVLMDLLHELCLCLNFTYVIMKAPDANYGQQLEDGRWNGLIGMLTRKEVDLAVAAFRLTNQRAAVVDPSSAYFYDDARIIFRKPQRDAARDAWSFFFRPFQTDVFVAVGASFLAVLVLLMLCEACRYWWNGGRLRGAAFGRDFGMLLMVDGVEVLLAGLVNRPTRETPSRAGRVLVCAWLLLGVVLASVYSSKLTATLAVTDQALPFSSMAELASEVEVYKQFYKGVLKFAASDPSVRSPLSSVHKEKVFAGRYAVVLGSSELYHAWREENCEIAMTTGVGMKKTGVFYLQKGSPYTSIISSEIERMVAAGLVSHWTERWSQKNAGRCGDGGEKGQIHREIQLVEVLTAFYLAGAGVGLAVLTLGLECLSRRVTCLVRISRQRTM</sequence>
<feature type="transmembrane region" description="Helical" evidence="12">
    <location>
        <begin position="351"/>
        <end position="369"/>
    </location>
</feature>
<name>A0ABD0LSZ2_9CAEN</name>
<dbReference type="InterPro" id="IPR001320">
    <property type="entry name" value="Iontro_rcpt_C"/>
</dbReference>
<dbReference type="Gene3D" id="3.40.190.10">
    <property type="entry name" value="Periplasmic binding protein-like II"/>
    <property type="match status" value="1"/>
</dbReference>
<evidence type="ECO:0000256" key="13">
    <source>
        <dbReference type="SAM" id="SignalP"/>
    </source>
</evidence>
<evidence type="ECO:0000259" key="14">
    <source>
        <dbReference type="SMART" id="SM00079"/>
    </source>
</evidence>
<evidence type="ECO:0000256" key="3">
    <source>
        <dbReference type="ARBA" id="ARBA00022475"/>
    </source>
</evidence>
<evidence type="ECO:0000256" key="11">
    <source>
        <dbReference type="ARBA" id="ARBA00023303"/>
    </source>
</evidence>
<dbReference type="PANTHER" id="PTHR42643:SF42">
    <property type="entry name" value="IONOTROPIC GLUTAMATE RECEPTOR L-GLUTAMATE AND GLYCINE-BINDING DOMAIN-CONTAINING PROTEIN"/>
    <property type="match status" value="1"/>
</dbReference>
<dbReference type="GO" id="GO:0050906">
    <property type="term" value="P:detection of stimulus involved in sensory perception"/>
    <property type="evidence" value="ECO:0007669"/>
    <property type="project" value="UniProtKB-ARBA"/>
</dbReference>
<dbReference type="PANTHER" id="PTHR42643">
    <property type="entry name" value="IONOTROPIC RECEPTOR 20A-RELATED"/>
    <property type="match status" value="1"/>
</dbReference>
<dbReference type="GO" id="GO:0034220">
    <property type="term" value="P:monoatomic ion transmembrane transport"/>
    <property type="evidence" value="ECO:0007669"/>
    <property type="project" value="UniProtKB-KW"/>
</dbReference>
<comment type="subcellular location">
    <subcellularLocation>
        <location evidence="1">Cell membrane</location>
        <topology evidence="1">Multi-pass membrane protein</topology>
    </subcellularLocation>
</comment>
<evidence type="ECO:0000256" key="2">
    <source>
        <dbReference type="ARBA" id="ARBA00022448"/>
    </source>
</evidence>
<keyword evidence="8" id="KW-0675">Receptor</keyword>